<feature type="region of interest" description="Disordered" evidence="1">
    <location>
        <begin position="1"/>
        <end position="49"/>
    </location>
</feature>
<accession>A0A7E4VN51</accession>
<dbReference type="WBParaSite" id="Pan_g23215.t1">
    <property type="protein sequence ID" value="Pan_g23215.t1"/>
    <property type="gene ID" value="Pan_g23215"/>
</dbReference>
<evidence type="ECO:0000313" key="2">
    <source>
        <dbReference type="Proteomes" id="UP000492821"/>
    </source>
</evidence>
<protein>
    <submittedName>
        <fullName evidence="3">Uncharacterized protein</fullName>
    </submittedName>
</protein>
<reference evidence="3" key="2">
    <citation type="submission" date="2020-10" db="UniProtKB">
        <authorList>
            <consortium name="WormBaseParasite"/>
        </authorList>
    </citation>
    <scope>IDENTIFICATION</scope>
</reference>
<dbReference type="Proteomes" id="UP000492821">
    <property type="component" value="Unassembled WGS sequence"/>
</dbReference>
<evidence type="ECO:0000256" key="1">
    <source>
        <dbReference type="SAM" id="MobiDB-lite"/>
    </source>
</evidence>
<evidence type="ECO:0000313" key="3">
    <source>
        <dbReference type="WBParaSite" id="Pan_g23215.t1"/>
    </source>
</evidence>
<name>A0A7E4VN51_PANRE</name>
<proteinExistence type="predicted"/>
<keyword evidence="2" id="KW-1185">Reference proteome</keyword>
<sequence length="75" mass="8295">MTINHELDLPAAGCKPQGTDANKEQPDGSYRFRCPRSNDGSGPSPDRPDTLHNCLLAACWLRIKVWQSVRNVCEG</sequence>
<dbReference type="AlphaFoldDB" id="A0A7E4VN51"/>
<organism evidence="2 3">
    <name type="scientific">Panagrellus redivivus</name>
    <name type="common">Microworm</name>
    <dbReference type="NCBI Taxonomy" id="6233"/>
    <lineage>
        <taxon>Eukaryota</taxon>
        <taxon>Metazoa</taxon>
        <taxon>Ecdysozoa</taxon>
        <taxon>Nematoda</taxon>
        <taxon>Chromadorea</taxon>
        <taxon>Rhabditida</taxon>
        <taxon>Tylenchina</taxon>
        <taxon>Panagrolaimomorpha</taxon>
        <taxon>Panagrolaimoidea</taxon>
        <taxon>Panagrolaimidae</taxon>
        <taxon>Panagrellus</taxon>
    </lineage>
</organism>
<reference evidence="2" key="1">
    <citation type="journal article" date="2013" name="Genetics">
        <title>The draft genome and transcriptome of Panagrellus redivivus are shaped by the harsh demands of a free-living lifestyle.</title>
        <authorList>
            <person name="Srinivasan J."/>
            <person name="Dillman A.R."/>
            <person name="Macchietto M.G."/>
            <person name="Heikkinen L."/>
            <person name="Lakso M."/>
            <person name="Fracchia K.M."/>
            <person name="Antoshechkin I."/>
            <person name="Mortazavi A."/>
            <person name="Wong G."/>
            <person name="Sternberg P.W."/>
        </authorList>
    </citation>
    <scope>NUCLEOTIDE SEQUENCE [LARGE SCALE GENOMIC DNA]</scope>
    <source>
        <strain evidence="2">MT8872</strain>
    </source>
</reference>